<protein>
    <submittedName>
        <fullName evidence="2">Uncharacterized protein</fullName>
    </submittedName>
</protein>
<keyword evidence="1" id="KW-0812">Transmembrane</keyword>
<name>A0AAV4URH4_CAEEX</name>
<keyword evidence="1" id="KW-0472">Membrane</keyword>
<keyword evidence="3" id="KW-1185">Reference proteome</keyword>
<dbReference type="EMBL" id="BPLR01013320">
    <property type="protein sequence ID" value="GIY60373.1"/>
    <property type="molecule type" value="Genomic_DNA"/>
</dbReference>
<gene>
    <name evidence="2" type="ORF">CEXT_625501</name>
</gene>
<feature type="transmembrane region" description="Helical" evidence="1">
    <location>
        <begin position="114"/>
        <end position="134"/>
    </location>
</feature>
<proteinExistence type="predicted"/>
<evidence type="ECO:0000256" key="1">
    <source>
        <dbReference type="SAM" id="Phobius"/>
    </source>
</evidence>
<evidence type="ECO:0000313" key="2">
    <source>
        <dbReference type="EMBL" id="GIY60373.1"/>
    </source>
</evidence>
<sequence>MRSDEMSSKRCLVSQSISNSLNLLEVGSKAKWNVPNGNMMRTLFRIFKSPQPRKCRETEISITNGTKMFCRNVQEVETGKIPKKKIPQDMLHLPYLHILYLKSFFEVKFLRFRFFEFVMLVQCFLPMFALFYTLRILNV</sequence>
<accession>A0AAV4URH4</accession>
<dbReference type="Proteomes" id="UP001054945">
    <property type="component" value="Unassembled WGS sequence"/>
</dbReference>
<keyword evidence="1" id="KW-1133">Transmembrane helix</keyword>
<organism evidence="2 3">
    <name type="scientific">Caerostris extrusa</name>
    <name type="common">Bark spider</name>
    <name type="synonym">Caerostris bankana</name>
    <dbReference type="NCBI Taxonomy" id="172846"/>
    <lineage>
        <taxon>Eukaryota</taxon>
        <taxon>Metazoa</taxon>
        <taxon>Ecdysozoa</taxon>
        <taxon>Arthropoda</taxon>
        <taxon>Chelicerata</taxon>
        <taxon>Arachnida</taxon>
        <taxon>Araneae</taxon>
        <taxon>Araneomorphae</taxon>
        <taxon>Entelegynae</taxon>
        <taxon>Araneoidea</taxon>
        <taxon>Araneidae</taxon>
        <taxon>Caerostris</taxon>
    </lineage>
</organism>
<reference evidence="2 3" key="1">
    <citation type="submission" date="2021-06" db="EMBL/GenBank/DDBJ databases">
        <title>Caerostris extrusa draft genome.</title>
        <authorList>
            <person name="Kono N."/>
            <person name="Arakawa K."/>
        </authorList>
    </citation>
    <scope>NUCLEOTIDE SEQUENCE [LARGE SCALE GENOMIC DNA]</scope>
</reference>
<comment type="caution">
    <text evidence="2">The sequence shown here is derived from an EMBL/GenBank/DDBJ whole genome shotgun (WGS) entry which is preliminary data.</text>
</comment>
<evidence type="ECO:0000313" key="3">
    <source>
        <dbReference type="Proteomes" id="UP001054945"/>
    </source>
</evidence>
<dbReference type="AlphaFoldDB" id="A0AAV4URH4"/>